<comment type="caution">
    <text evidence="6">The sequence shown here is derived from an EMBL/GenBank/DDBJ whole genome shotgun (WGS) entry which is preliminary data.</text>
</comment>
<dbReference type="AlphaFoldDB" id="A0A1G4IJP8"/>
<evidence type="ECO:0000256" key="2">
    <source>
        <dbReference type="ARBA" id="ARBA00009540"/>
    </source>
</evidence>
<dbReference type="Pfam" id="PF07534">
    <property type="entry name" value="TLD"/>
    <property type="match status" value="2"/>
</dbReference>
<dbReference type="InterPro" id="IPR006571">
    <property type="entry name" value="TLDc_dom"/>
</dbReference>
<keyword evidence="7" id="KW-1185">Reference proteome</keyword>
<evidence type="ECO:0000313" key="6">
    <source>
        <dbReference type="EMBL" id="SCU72719.1"/>
    </source>
</evidence>
<name>A0A1G4IJP8_TRYEQ</name>
<evidence type="ECO:0000259" key="5">
    <source>
        <dbReference type="PROSITE" id="PS51886"/>
    </source>
</evidence>
<keyword evidence="3" id="KW-0496">Mitochondrion</keyword>
<dbReference type="Proteomes" id="UP000195570">
    <property type="component" value="Unassembled WGS sequence"/>
</dbReference>
<accession>A0A1G4IJP8</accession>
<proteinExistence type="inferred from homology"/>
<dbReference type="PANTHER" id="PTHR23354:SF62">
    <property type="entry name" value="MUSTARD, ISOFORM V"/>
    <property type="match status" value="1"/>
</dbReference>
<gene>
    <name evidence="6" type="ORF">TEOVI_000429700</name>
</gene>
<dbReference type="PROSITE" id="PS51886">
    <property type="entry name" value="TLDC"/>
    <property type="match status" value="1"/>
</dbReference>
<dbReference type="EMBL" id="CZPT02001905">
    <property type="protein sequence ID" value="SCU72719.1"/>
    <property type="molecule type" value="Genomic_DNA"/>
</dbReference>
<dbReference type="RefSeq" id="XP_067083184.1">
    <property type="nucleotide sequence ID" value="XM_067227083.1"/>
</dbReference>
<dbReference type="SMART" id="SM00584">
    <property type="entry name" value="TLDc"/>
    <property type="match status" value="1"/>
</dbReference>
<dbReference type="PANTHER" id="PTHR23354">
    <property type="entry name" value="NUCLEOLAR PROTEIN 7/ESTROGEN RECEPTOR COACTIVATOR-RELATED"/>
    <property type="match status" value="1"/>
</dbReference>
<evidence type="ECO:0000256" key="3">
    <source>
        <dbReference type="ARBA" id="ARBA00023128"/>
    </source>
</evidence>
<comment type="subcellular location">
    <subcellularLocation>
        <location evidence="1">Mitochondrion</location>
    </subcellularLocation>
</comment>
<dbReference type="VEuPathDB" id="TriTrypDB:TEOVI_000429700"/>
<organism evidence="6 7">
    <name type="scientific">Trypanosoma equiperdum</name>
    <dbReference type="NCBI Taxonomy" id="5694"/>
    <lineage>
        <taxon>Eukaryota</taxon>
        <taxon>Discoba</taxon>
        <taxon>Euglenozoa</taxon>
        <taxon>Kinetoplastea</taxon>
        <taxon>Metakinetoplastina</taxon>
        <taxon>Trypanosomatida</taxon>
        <taxon>Trypanosomatidae</taxon>
        <taxon>Trypanosoma</taxon>
    </lineage>
</organism>
<protein>
    <recommendedName>
        <fullName evidence="4">Oxidation resistance protein 1</fullName>
    </recommendedName>
</protein>
<comment type="similarity">
    <text evidence="2">Belongs to the OXR1 family.</text>
</comment>
<evidence type="ECO:0000256" key="4">
    <source>
        <dbReference type="ARBA" id="ARBA00040604"/>
    </source>
</evidence>
<feature type="domain" description="TLDc" evidence="5">
    <location>
        <begin position="52"/>
        <end position="304"/>
    </location>
</feature>
<evidence type="ECO:0000313" key="7">
    <source>
        <dbReference type="Proteomes" id="UP000195570"/>
    </source>
</evidence>
<dbReference type="GO" id="GO:0005739">
    <property type="term" value="C:mitochondrion"/>
    <property type="evidence" value="ECO:0007669"/>
    <property type="project" value="UniProtKB-SubCell"/>
</dbReference>
<evidence type="ECO:0000256" key="1">
    <source>
        <dbReference type="ARBA" id="ARBA00004173"/>
    </source>
</evidence>
<sequence>MVGKCPRQPFFYRTPPPGVAVRVKQPTTSFTDCSCCLDLDALFPNRRPSPPLPLTRCEYHELLMALPPHLHHSPWDTCFDTEQDGFSLQNFYRTMKEINDDGDGGIGIFVVTKRAPECGEPTQRHSDVECESGIGNEARSCEANQVVLGCFTPQVPCLGRSQHAFFGTGETFVFTYADMNDVDARRSRNIRDELSSAVNFPGCEEDSEAGSDAVHKHMRARKPTVNSMLSTYTWVGKESNKRFVVCARDFFGIGGGRDGAAIYIDENILFGTSSMHCATFDSPPLCGWTQSSLPHSEFTVMRMLWFRVGRGMSILTDVKLLKQLPCDCGRRLERNSESCTARVLHAVDDASAVNKASGWHFCAQ</sequence>
<dbReference type="GeneID" id="92378237"/>
<reference evidence="6" key="1">
    <citation type="submission" date="2016-09" db="EMBL/GenBank/DDBJ databases">
        <authorList>
            <person name="Hebert L."/>
            <person name="Moumen B."/>
        </authorList>
    </citation>
    <scope>NUCLEOTIDE SEQUENCE [LARGE SCALE GENOMIC DNA]</scope>
    <source>
        <strain evidence="6">OVI</strain>
    </source>
</reference>